<evidence type="ECO:0000259" key="6">
    <source>
        <dbReference type="PROSITE" id="PS50977"/>
    </source>
</evidence>
<feature type="domain" description="HTH tetR-type" evidence="6">
    <location>
        <begin position="25"/>
        <end position="84"/>
    </location>
</feature>
<dbReference type="GO" id="GO:0003700">
    <property type="term" value="F:DNA-binding transcription factor activity"/>
    <property type="evidence" value="ECO:0007669"/>
    <property type="project" value="TreeGrafter"/>
</dbReference>
<dbReference type="InterPro" id="IPR049445">
    <property type="entry name" value="TetR_SbtR-like_C"/>
</dbReference>
<keyword evidence="8" id="KW-1185">Reference proteome</keyword>
<dbReference type="PROSITE" id="PS50977">
    <property type="entry name" value="HTH_TETR_2"/>
    <property type="match status" value="1"/>
</dbReference>
<dbReference type="AlphaFoldDB" id="A0A4R8WB37"/>
<dbReference type="InterPro" id="IPR001647">
    <property type="entry name" value="HTH_TetR"/>
</dbReference>
<keyword evidence="3" id="KW-0804">Transcription</keyword>
<dbReference type="Pfam" id="PF00440">
    <property type="entry name" value="TetR_N"/>
    <property type="match status" value="1"/>
</dbReference>
<keyword evidence="2 4" id="KW-0238">DNA-binding</keyword>
<evidence type="ECO:0000256" key="2">
    <source>
        <dbReference type="ARBA" id="ARBA00023125"/>
    </source>
</evidence>
<protein>
    <submittedName>
        <fullName evidence="7">TetR/AcrR family transcriptional regulator</fullName>
    </submittedName>
</protein>
<dbReference type="InterPro" id="IPR050109">
    <property type="entry name" value="HTH-type_TetR-like_transc_reg"/>
</dbReference>
<evidence type="ECO:0000313" key="7">
    <source>
        <dbReference type="EMBL" id="TFC04093.1"/>
    </source>
</evidence>
<dbReference type="OrthoDB" id="3192968at2"/>
<feature type="region of interest" description="Disordered" evidence="5">
    <location>
        <begin position="1"/>
        <end position="20"/>
    </location>
</feature>
<proteinExistence type="predicted"/>
<name>A0A4R8WB37_9MICO</name>
<feature type="DNA-binding region" description="H-T-H motif" evidence="4">
    <location>
        <begin position="47"/>
        <end position="66"/>
    </location>
</feature>
<dbReference type="Proteomes" id="UP000297907">
    <property type="component" value="Unassembled WGS sequence"/>
</dbReference>
<evidence type="ECO:0000256" key="4">
    <source>
        <dbReference type="PROSITE-ProRule" id="PRU00335"/>
    </source>
</evidence>
<dbReference type="PANTHER" id="PTHR30055:SF234">
    <property type="entry name" value="HTH-TYPE TRANSCRIPTIONAL REGULATOR BETI"/>
    <property type="match status" value="1"/>
</dbReference>
<dbReference type="SUPFAM" id="SSF46689">
    <property type="entry name" value="Homeodomain-like"/>
    <property type="match status" value="1"/>
</dbReference>
<dbReference type="GO" id="GO:0000976">
    <property type="term" value="F:transcription cis-regulatory region binding"/>
    <property type="evidence" value="ECO:0007669"/>
    <property type="project" value="TreeGrafter"/>
</dbReference>
<dbReference type="Gene3D" id="1.10.357.10">
    <property type="entry name" value="Tetracycline Repressor, domain 2"/>
    <property type="match status" value="1"/>
</dbReference>
<reference evidence="7 8" key="1">
    <citation type="submission" date="2019-03" db="EMBL/GenBank/DDBJ databases">
        <title>Genomics of glacier-inhabiting Cryobacterium strains.</title>
        <authorList>
            <person name="Liu Q."/>
            <person name="Xin Y.-H."/>
        </authorList>
    </citation>
    <scope>NUCLEOTIDE SEQUENCE [LARGE SCALE GENOMIC DNA]</scope>
    <source>
        <strain evidence="7 8">RHLS22-1</strain>
    </source>
</reference>
<dbReference type="InterPro" id="IPR009057">
    <property type="entry name" value="Homeodomain-like_sf"/>
</dbReference>
<sequence length="228" mass="25496">MDTDAESAEHSDSVAARPRLRRDVQRSRERLIASARDVFAAQGLAAGLNEVASHAGVGVGTVYRHFPDKQELIEVALNDAFESLIALMERNLEINSPWRALERALRDSVAMAVANRGLRDLTFLSSRGRESVQVERARLNPLIERMLHAARVEGELRQDVVVDDLVMIMLMVSDFAYRSEAVRPGAYRRYLDMLIEGLRKPQHGDEIIAPMSPEEAAAVANRWAPQAR</sequence>
<evidence type="ECO:0000256" key="1">
    <source>
        <dbReference type="ARBA" id="ARBA00023015"/>
    </source>
</evidence>
<dbReference type="InterPro" id="IPR036271">
    <property type="entry name" value="Tet_transcr_reg_TetR-rel_C_sf"/>
</dbReference>
<evidence type="ECO:0000256" key="3">
    <source>
        <dbReference type="ARBA" id="ARBA00023163"/>
    </source>
</evidence>
<dbReference type="RefSeq" id="WP_134453017.1">
    <property type="nucleotide sequence ID" value="NZ_SOFL01000016.1"/>
</dbReference>
<evidence type="ECO:0000256" key="5">
    <source>
        <dbReference type="SAM" id="MobiDB-lite"/>
    </source>
</evidence>
<dbReference type="PANTHER" id="PTHR30055">
    <property type="entry name" value="HTH-TYPE TRANSCRIPTIONAL REGULATOR RUTR"/>
    <property type="match status" value="1"/>
</dbReference>
<dbReference type="SUPFAM" id="SSF48498">
    <property type="entry name" value="Tetracyclin repressor-like, C-terminal domain"/>
    <property type="match status" value="1"/>
</dbReference>
<organism evidence="7 8">
    <name type="scientific">Cryobacterium adonitolivorans</name>
    <dbReference type="NCBI Taxonomy" id="1259189"/>
    <lineage>
        <taxon>Bacteria</taxon>
        <taxon>Bacillati</taxon>
        <taxon>Actinomycetota</taxon>
        <taxon>Actinomycetes</taxon>
        <taxon>Micrococcales</taxon>
        <taxon>Microbacteriaceae</taxon>
        <taxon>Cryobacterium</taxon>
    </lineage>
</organism>
<dbReference type="PRINTS" id="PR00455">
    <property type="entry name" value="HTHTETR"/>
</dbReference>
<dbReference type="Pfam" id="PF21597">
    <property type="entry name" value="TetR_C_43"/>
    <property type="match status" value="1"/>
</dbReference>
<comment type="caution">
    <text evidence="7">The sequence shown here is derived from an EMBL/GenBank/DDBJ whole genome shotgun (WGS) entry which is preliminary data.</text>
</comment>
<evidence type="ECO:0000313" key="8">
    <source>
        <dbReference type="Proteomes" id="UP000297907"/>
    </source>
</evidence>
<dbReference type="EMBL" id="SOFL01000016">
    <property type="protein sequence ID" value="TFC04093.1"/>
    <property type="molecule type" value="Genomic_DNA"/>
</dbReference>
<gene>
    <name evidence="7" type="ORF">E3O42_05705</name>
</gene>
<keyword evidence="1" id="KW-0805">Transcription regulation</keyword>
<accession>A0A4R8WB37</accession>